<dbReference type="PANTHER" id="PTHR43045">
    <property type="entry name" value="SHIKIMATE TRANSPORTER"/>
    <property type="match status" value="1"/>
</dbReference>
<dbReference type="RefSeq" id="WP_350332203.1">
    <property type="nucleotide sequence ID" value="NZ_CP054719.1"/>
</dbReference>
<reference evidence="10 11" key="1">
    <citation type="submission" date="2020-06" db="EMBL/GenBank/DDBJ databases">
        <title>The endosymbiont of the kinetoplastid Bodo saltans is a Paracaedibacter-like alpha-proteobacterium possessing a putative toxin-antitoxin system.</title>
        <authorList>
            <person name="Midha S."/>
            <person name="Rigden D.J."/>
            <person name="Siozios S."/>
            <person name="Hurst G.D.D."/>
            <person name="Jackson A.P."/>
        </authorList>
    </citation>
    <scope>NUCLEOTIDE SEQUENCE [LARGE SCALE GENOMIC DNA]</scope>
    <source>
        <strain evidence="10">Lake Konstanz</strain>
    </source>
</reference>
<protein>
    <submittedName>
        <fullName evidence="10">Proline/betaine transporter</fullName>
    </submittedName>
</protein>
<feature type="transmembrane region" description="Helical" evidence="8">
    <location>
        <begin position="91"/>
        <end position="110"/>
    </location>
</feature>
<feature type="transmembrane region" description="Helical" evidence="8">
    <location>
        <begin position="293"/>
        <end position="312"/>
    </location>
</feature>
<evidence type="ECO:0000256" key="8">
    <source>
        <dbReference type="SAM" id="Phobius"/>
    </source>
</evidence>
<dbReference type="AlphaFoldDB" id="A0A7L9RS66"/>
<evidence type="ECO:0000313" key="10">
    <source>
        <dbReference type="EMBL" id="QOL19450.1"/>
    </source>
</evidence>
<evidence type="ECO:0000259" key="9">
    <source>
        <dbReference type="PROSITE" id="PS50850"/>
    </source>
</evidence>
<keyword evidence="2" id="KW-0813">Transport</keyword>
<dbReference type="Proteomes" id="UP000594001">
    <property type="component" value="Chromosome"/>
</dbReference>
<feature type="transmembrane region" description="Helical" evidence="8">
    <location>
        <begin position="381"/>
        <end position="401"/>
    </location>
</feature>
<feature type="transmembrane region" description="Helical" evidence="8">
    <location>
        <begin position="193"/>
        <end position="212"/>
    </location>
</feature>
<dbReference type="Pfam" id="PF07690">
    <property type="entry name" value="MFS_1"/>
    <property type="match status" value="1"/>
</dbReference>
<feature type="transmembrane region" description="Helical" evidence="8">
    <location>
        <begin position="347"/>
        <end position="369"/>
    </location>
</feature>
<comment type="subcellular location">
    <subcellularLocation>
        <location evidence="1">Cell membrane</location>
        <topology evidence="1">Multi-pass membrane protein</topology>
    </subcellularLocation>
</comment>
<dbReference type="PROSITE" id="PS50850">
    <property type="entry name" value="MFS"/>
    <property type="match status" value="1"/>
</dbReference>
<evidence type="ECO:0000313" key="11">
    <source>
        <dbReference type="Proteomes" id="UP000594001"/>
    </source>
</evidence>
<feature type="transmembrane region" description="Helical" evidence="8">
    <location>
        <begin position="21"/>
        <end position="41"/>
    </location>
</feature>
<gene>
    <name evidence="10" type="primary">proP_1</name>
    <name evidence="10" type="ORF">CPBP_00206</name>
</gene>
<evidence type="ECO:0000256" key="4">
    <source>
        <dbReference type="ARBA" id="ARBA00022692"/>
    </source>
</evidence>
<proteinExistence type="predicted"/>
<evidence type="ECO:0000256" key="3">
    <source>
        <dbReference type="ARBA" id="ARBA00022475"/>
    </source>
</evidence>
<evidence type="ECO:0000256" key="1">
    <source>
        <dbReference type="ARBA" id="ARBA00004651"/>
    </source>
</evidence>
<feature type="transmembrane region" description="Helical" evidence="8">
    <location>
        <begin position="61"/>
        <end position="84"/>
    </location>
</feature>
<dbReference type="SUPFAM" id="SSF103473">
    <property type="entry name" value="MFS general substrate transporter"/>
    <property type="match status" value="1"/>
</dbReference>
<evidence type="ECO:0000256" key="7">
    <source>
        <dbReference type="SAM" id="Coils"/>
    </source>
</evidence>
<feature type="coiled-coil region" evidence="7">
    <location>
        <begin position="208"/>
        <end position="246"/>
    </location>
</feature>
<keyword evidence="6 8" id="KW-0472">Membrane</keyword>
<dbReference type="GO" id="GO:0005886">
    <property type="term" value="C:plasma membrane"/>
    <property type="evidence" value="ECO:0007669"/>
    <property type="project" value="UniProtKB-SubCell"/>
</dbReference>
<dbReference type="KEGG" id="pbal:CPBP_00206"/>
<feature type="domain" description="Major facilitator superfamily (MFS) profile" evidence="9">
    <location>
        <begin position="20"/>
        <end position="435"/>
    </location>
</feature>
<dbReference type="InterPro" id="IPR011701">
    <property type="entry name" value="MFS"/>
</dbReference>
<dbReference type="PANTHER" id="PTHR43045:SF1">
    <property type="entry name" value="SHIKIMATE TRANSPORTER"/>
    <property type="match status" value="1"/>
</dbReference>
<feature type="transmembrane region" description="Helical" evidence="8">
    <location>
        <begin position="250"/>
        <end position="273"/>
    </location>
</feature>
<feature type="transmembrane region" description="Helical" evidence="8">
    <location>
        <begin position="407"/>
        <end position="430"/>
    </location>
</feature>
<dbReference type="EMBL" id="CP054719">
    <property type="protein sequence ID" value="QOL19450.1"/>
    <property type="molecule type" value="Genomic_DNA"/>
</dbReference>
<evidence type="ECO:0000256" key="2">
    <source>
        <dbReference type="ARBA" id="ARBA00022448"/>
    </source>
</evidence>
<keyword evidence="5 8" id="KW-1133">Transmembrane helix</keyword>
<dbReference type="GO" id="GO:0022857">
    <property type="term" value="F:transmembrane transporter activity"/>
    <property type="evidence" value="ECO:0007669"/>
    <property type="project" value="InterPro"/>
</dbReference>
<dbReference type="InterPro" id="IPR020846">
    <property type="entry name" value="MFS_dom"/>
</dbReference>
<evidence type="ECO:0000256" key="6">
    <source>
        <dbReference type="ARBA" id="ARBA00023136"/>
    </source>
</evidence>
<organism evidence="10 11">
    <name type="scientific">Candidatus Bodocaedibacter vickermanii</name>
    <dbReference type="NCBI Taxonomy" id="2741701"/>
    <lineage>
        <taxon>Bacteria</taxon>
        <taxon>Pseudomonadati</taxon>
        <taxon>Pseudomonadota</taxon>
        <taxon>Alphaproteobacteria</taxon>
        <taxon>Holosporales</taxon>
        <taxon>Candidatus Paracaedibacteraceae</taxon>
        <taxon>Candidatus Bodocaedibacter</taxon>
    </lineage>
</organism>
<dbReference type="InterPro" id="IPR036259">
    <property type="entry name" value="MFS_trans_sf"/>
</dbReference>
<name>A0A7L9RS66_9PROT</name>
<dbReference type="Gene3D" id="1.20.1250.20">
    <property type="entry name" value="MFS general substrate transporter like domains"/>
    <property type="match status" value="1"/>
</dbReference>
<keyword evidence="11" id="KW-1185">Reference proteome</keyword>
<evidence type="ECO:0000256" key="5">
    <source>
        <dbReference type="ARBA" id="ARBA00022989"/>
    </source>
</evidence>
<keyword evidence="4 8" id="KW-0812">Transmembrane</keyword>
<accession>A0A7L9RS66</accession>
<keyword evidence="7" id="KW-0175">Coiled coil</keyword>
<sequence>MKPGNIKNYFFYLTKDQREAVGLLSIGTFLEYFDLMLYVHMAVLLNELFFPKTDPFTASLITAFSFCSTYLLRPFGALIFGYIGDYIGRKAVVILTTLMMAVSCIIVASLPTYAQIGITASWIITLCRVVQGMAATAEVRGAELYLTESSKPPVQYPMVALITVFSALGTSAAIGVAAIFTNNTFNEITSWRAAFLVGAGIALVGTIARTSLKEADEFANKRNKLKEQLKENKVAWSDLNEEFMKQKSSYLISIAYFLIQCARPPCFYFIYIYCSDVLKRDFGYTAHEVISQNFWVSVIDLLGLLLLAYLSYIIHPFKILKAKFYLFFASMLSFPVVINYTQDASYILIFQCLAALFVFDHIPASPIFYKYFPVFRRFTYTSFLSAVAKLATYFITAFGLVYTTEYFGYWGIFVILVPVGIGFFVSVSYFQKLENQQTLPAYQE</sequence>
<feature type="transmembrane region" description="Helical" evidence="8">
    <location>
        <begin position="158"/>
        <end position="181"/>
    </location>
</feature>
<keyword evidence="3" id="KW-1003">Cell membrane</keyword>